<keyword evidence="6" id="KW-0963">Cytoplasm</keyword>
<keyword evidence="13" id="KW-0862">Zinc</keyword>
<dbReference type="GO" id="GO:0061630">
    <property type="term" value="F:ubiquitin protein ligase activity"/>
    <property type="evidence" value="ECO:0007669"/>
    <property type="project" value="UniProtKB-EC"/>
</dbReference>
<keyword evidence="14" id="KW-0391">Immunity</keyword>
<dbReference type="PROSITE" id="PS50119">
    <property type="entry name" value="ZF_BBOX"/>
    <property type="match status" value="1"/>
</dbReference>
<dbReference type="GeneTree" id="ENSGT00940000160741"/>
<sequence>MAALTRAVSEPNLAGLEEDLTCSICLSLFDTPVTVPCGHNFCASCLDLTWAELDAGFSCPQCRTTFPGRPQLRKNTVLCRVVEQLQGCTAAEEQQKQEDEEDEAVAEEAASPVYCDSCLQAHAAQTCLTCMASFCAEHLQPHHDSPAFRDHQLCPPVRDLQQRKCSQHNKVFEFFCKQHGTCICSLCLLSHKLCNASPLQQAKAEAESALKKKLTELHNHSEKATRAMNSVKTSQTQTAETAARKRDLMRNEFLEIKALIEEKENQIFKVIMEEEKRVCTKFDYIYTVLGSKKNEIQSLRDQIEMALTEHDDVLFLKRAAALQRASTKEVFVPVIEMDQNLIHTAYQSAINLKEMVKLTVSQPKEKKTEERPNKEKKPSQVQEPLQEEADNPDKKFSISFGAPNMGAPSTAATTAGASKAATAANTKDLISSFLQKDREELLQYAANITLDFNTAHNKVHLSERYTKMSVSDTPLNYNHHPQRFTYCSQVLGFQCFKRGIHYWEVELQQKNFCAIGICYGSMDREGPDSRLGRNSSSWCIEWFNSKISAWHNDVEKNLPNVKATKIGVLLHCEGGFVIFLAVGEKLNLIYKFKTQFTEALYPAFWVFSSGTVLSLCQMKK</sequence>
<dbReference type="CDD" id="cd19842">
    <property type="entry name" value="Bbox1_TRIM25-like_C-IV"/>
    <property type="match status" value="1"/>
</dbReference>
<comment type="subcellular location">
    <subcellularLocation>
        <location evidence="3">Cytoplasm</location>
    </subcellularLocation>
    <subcellularLocation>
        <location evidence="2">Nucleus</location>
    </subcellularLocation>
</comment>
<dbReference type="Gene3D" id="3.30.40.10">
    <property type="entry name" value="Zinc/RING finger domain, C3HC4 (zinc finger)"/>
    <property type="match status" value="1"/>
</dbReference>
<dbReference type="GO" id="GO:0005737">
    <property type="term" value="C:cytoplasm"/>
    <property type="evidence" value="ECO:0007669"/>
    <property type="project" value="UniProtKB-SubCell"/>
</dbReference>
<evidence type="ECO:0000256" key="17">
    <source>
        <dbReference type="PROSITE-ProRule" id="PRU00024"/>
    </source>
</evidence>
<dbReference type="Pfam" id="PF25600">
    <property type="entry name" value="TRIM_CC"/>
    <property type="match status" value="1"/>
</dbReference>
<feature type="domain" description="B30.2/SPRY" evidence="21">
    <location>
        <begin position="428"/>
        <end position="620"/>
    </location>
</feature>
<dbReference type="InterPro" id="IPR013083">
    <property type="entry name" value="Znf_RING/FYVE/PHD"/>
</dbReference>
<evidence type="ECO:0000256" key="6">
    <source>
        <dbReference type="ARBA" id="ARBA00022490"/>
    </source>
</evidence>
<keyword evidence="15" id="KW-0175">Coiled coil</keyword>
<dbReference type="InterPro" id="IPR006574">
    <property type="entry name" value="PRY"/>
</dbReference>
<dbReference type="SMART" id="SM00336">
    <property type="entry name" value="BBOX"/>
    <property type="match status" value="2"/>
</dbReference>
<dbReference type="InterPro" id="IPR051051">
    <property type="entry name" value="E3_ubiq-ligase_TRIM/RNF"/>
</dbReference>
<dbReference type="CDD" id="cd16597">
    <property type="entry name" value="RING-HC_TRIM25_C-IV"/>
    <property type="match status" value="1"/>
</dbReference>
<evidence type="ECO:0000256" key="13">
    <source>
        <dbReference type="ARBA" id="ARBA00022833"/>
    </source>
</evidence>
<dbReference type="InterPro" id="IPR003879">
    <property type="entry name" value="Butyrophylin_SPRY"/>
</dbReference>
<evidence type="ECO:0000256" key="7">
    <source>
        <dbReference type="ARBA" id="ARBA00022553"/>
    </source>
</evidence>
<evidence type="ECO:0000256" key="12">
    <source>
        <dbReference type="ARBA" id="ARBA00022786"/>
    </source>
</evidence>
<dbReference type="FunFam" id="2.60.120.920:FF:000045">
    <property type="entry name" value="E3 ubiquitin/ISG15 ligase TRIM25"/>
    <property type="match status" value="1"/>
</dbReference>
<dbReference type="InterPro" id="IPR001841">
    <property type="entry name" value="Znf_RING"/>
</dbReference>
<feature type="domain" description="RING-type" evidence="19">
    <location>
        <begin position="22"/>
        <end position="63"/>
    </location>
</feature>
<dbReference type="InterPro" id="IPR058030">
    <property type="entry name" value="TRIM8/14/16/25/29/45/65_CC"/>
</dbReference>
<dbReference type="InterPro" id="IPR000315">
    <property type="entry name" value="Znf_B-box"/>
</dbReference>
<organism evidence="22 23">
    <name type="scientific">Anas platyrhynchos platyrhynchos</name>
    <name type="common">Northern mallard</name>
    <dbReference type="NCBI Taxonomy" id="8840"/>
    <lineage>
        <taxon>Eukaryota</taxon>
        <taxon>Metazoa</taxon>
        <taxon>Chordata</taxon>
        <taxon>Craniata</taxon>
        <taxon>Vertebrata</taxon>
        <taxon>Euteleostomi</taxon>
        <taxon>Archelosauria</taxon>
        <taxon>Archosauria</taxon>
        <taxon>Dinosauria</taxon>
        <taxon>Saurischia</taxon>
        <taxon>Theropoda</taxon>
        <taxon>Coelurosauria</taxon>
        <taxon>Aves</taxon>
        <taxon>Neognathae</taxon>
        <taxon>Galloanserae</taxon>
        <taxon>Anseriformes</taxon>
        <taxon>Anatidae</taxon>
        <taxon>Anatinae</taxon>
        <taxon>Anas</taxon>
    </lineage>
</organism>
<dbReference type="EC" id="2.3.2.27" evidence="5"/>
<dbReference type="Gene3D" id="2.60.120.920">
    <property type="match status" value="1"/>
</dbReference>
<dbReference type="GO" id="GO:0005634">
    <property type="term" value="C:nucleus"/>
    <property type="evidence" value="ECO:0007669"/>
    <property type="project" value="UniProtKB-SubCell"/>
</dbReference>
<dbReference type="InterPro" id="IPR013320">
    <property type="entry name" value="ConA-like_dom_sf"/>
</dbReference>
<dbReference type="OMA" id="VCYGSMP"/>
<keyword evidence="16" id="KW-0539">Nucleus</keyword>
<gene>
    <name evidence="22" type="primary">TRIM25</name>
</gene>
<dbReference type="PROSITE" id="PS00518">
    <property type="entry name" value="ZF_RING_1"/>
    <property type="match status" value="1"/>
</dbReference>
<dbReference type="Pfam" id="PF13765">
    <property type="entry name" value="PRY"/>
    <property type="match status" value="1"/>
</dbReference>
<dbReference type="PANTHER" id="PTHR25465:SF77">
    <property type="entry name" value="E3 UBIQUITIN_ISG15 LIGASE TRIM25"/>
    <property type="match status" value="1"/>
</dbReference>
<dbReference type="InterPro" id="IPR003877">
    <property type="entry name" value="SPRY_dom"/>
</dbReference>
<name>A0A493TTB5_ANAPP</name>
<evidence type="ECO:0000256" key="3">
    <source>
        <dbReference type="ARBA" id="ARBA00004496"/>
    </source>
</evidence>
<dbReference type="PROSITE" id="PS50089">
    <property type="entry name" value="ZF_RING_2"/>
    <property type="match status" value="1"/>
</dbReference>
<evidence type="ECO:0000256" key="2">
    <source>
        <dbReference type="ARBA" id="ARBA00004123"/>
    </source>
</evidence>
<feature type="region of interest" description="Disordered" evidence="18">
    <location>
        <begin position="361"/>
        <end position="402"/>
    </location>
</feature>
<evidence type="ECO:0000256" key="8">
    <source>
        <dbReference type="ARBA" id="ARBA00022588"/>
    </source>
</evidence>
<dbReference type="Pfam" id="PF15227">
    <property type="entry name" value="zf-C3HC4_4"/>
    <property type="match status" value="1"/>
</dbReference>
<dbReference type="SUPFAM" id="SSF57850">
    <property type="entry name" value="RING/U-box"/>
    <property type="match status" value="1"/>
</dbReference>
<evidence type="ECO:0000256" key="5">
    <source>
        <dbReference type="ARBA" id="ARBA00012483"/>
    </source>
</evidence>
<evidence type="ECO:0000256" key="1">
    <source>
        <dbReference type="ARBA" id="ARBA00000900"/>
    </source>
</evidence>
<dbReference type="PRINTS" id="PR01407">
    <property type="entry name" value="BUTYPHLNCDUF"/>
</dbReference>
<comment type="pathway">
    <text evidence="4">Protein modification; protein ubiquitination.</text>
</comment>
<keyword evidence="9" id="KW-0808">Transferase</keyword>
<evidence type="ECO:0000256" key="18">
    <source>
        <dbReference type="SAM" id="MobiDB-lite"/>
    </source>
</evidence>
<evidence type="ECO:0000313" key="22">
    <source>
        <dbReference type="Ensembl" id="ENSAPLP00000029122.1"/>
    </source>
</evidence>
<protein>
    <recommendedName>
        <fullName evidence="5">RING-type E3 ubiquitin transferase</fullName>
        <ecNumber evidence="5">2.3.2.27</ecNumber>
    </recommendedName>
</protein>
<dbReference type="Gene3D" id="4.10.830.40">
    <property type="match status" value="1"/>
</dbReference>
<evidence type="ECO:0000259" key="21">
    <source>
        <dbReference type="PROSITE" id="PS50188"/>
    </source>
</evidence>
<dbReference type="Pfam" id="PF00622">
    <property type="entry name" value="SPRY"/>
    <property type="match status" value="1"/>
</dbReference>
<evidence type="ECO:0000256" key="11">
    <source>
        <dbReference type="ARBA" id="ARBA00022771"/>
    </source>
</evidence>
<dbReference type="InterPro" id="IPR001870">
    <property type="entry name" value="B30.2/SPRY"/>
</dbReference>
<keyword evidence="12" id="KW-0833">Ubl conjugation pathway</keyword>
<evidence type="ECO:0000313" key="23">
    <source>
        <dbReference type="Proteomes" id="UP000016666"/>
    </source>
</evidence>
<accession>A0A493TTB5</accession>
<evidence type="ECO:0000256" key="10">
    <source>
        <dbReference type="ARBA" id="ARBA00022723"/>
    </source>
</evidence>
<evidence type="ECO:0000256" key="14">
    <source>
        <dbReference type="ARBA" id="ARBA00022859"/>
    </source>
</evidence>
<evidence type="ECO:0000256" key="4">
    <source>
        <dbReference type="ARBA" id="ARBA00004906"/>
    </source>
</evidence>
<dbReference type="GO" id="GO:0008270">
    <property type="term" value="F:zinc ion binding"/>
    <property type="evidence" value="ECO:0007669"/>
    <property type="project" value="UniProtKB-KW"/>
</dbReference>
<dbReference type="PANTHER" id="PTHR25465">
    <property type="entry name" value="B-BOX DOMAIN CONTAINING"/>
    <property type="match status" value="1"/>
</dbReference>
<evidence type="ECO:0000256" key="9">
    <source>
        <dbReference type="ARBA" id="ARBA00022679"/>
    </source>
</evidence>
<dbReference type="SMART" id="SM00184">
    <property type="entry name" value="RING"/>
    <property type="match status" value="1"/>
</dbReference>
<dbReference type="CDD" id="cd19776">
    <property type="entry name" value="Bbox2_TRIM25_C-IV"/>
    <property type="match status" value="1"/>
</dbReference>
<dbReference type="Proteomes" id="UP000016666">
    <property type="component" value="Chromosome 19"/>
</dbReference>
<evidence type="ECO:0000259" key="20">
    <source>
        <dbReference type="PROSITE" id="PS50119"/>
    </source>
</evidence>
<dbReference type="InterPro" id="IPR043136">
    <property type="entry name" value="B30.2/SPRY_sf"/>
</dbReference>
<keyword evidence="11 17" id="KW-0863">Zinc-finger</keyword>
<dbReference type="SUPFAM" id="SSF49899">
    <property type="entry name" value="Concanavalin A-like lectins/glucanases"/>
    <property type="match status" value="1"/>
</dbReference>
<dbReference type="Ensembl" id="ENSAPLT00000031341.1">
    <property type="protein sequence ID" value="ENSAPLP00000029122.1"/>
    <property type="gene ID" value="ENSAPLG00000019496.1"/>
</dbReference>
<reference evidence="22" key="2">
    <citation type="submission" date="2025-08" db="UniProtKB">
        <authorList>
            <consortium name="Ensembl"/>
        </authorList>
    </citation>
    <scope>IDENTIFICATION</scope>
</reference>
<dbReference type="GO" id="GO:0045087">
    <property type="term" value="P:innate immune response"/>
    <property type="evidence" value="ECO:0007669"/>
    <property type="project" value="UniProtKB-KW"/>
</dbReference>
<dbReference type="PROSITE" id="PS50188">
    <property type="entry name" value="B302_SPRY"/>
    <property type="match status" value="1"/>
</dbReference>
<reference evidence="22" key="3">
    <citation type="submission" date="2025-09" db="UniProtKB">
        <authorList>
            <consortium name="Ensembl"/>
        </authorList>
    </citation>
    <scope>IDENTIFICATION</scope>
</reference>
<feature type="compositionally biased region" description="Polar residues" evidence="18">
    <location>
        <begin position="227"/>
        <end position="240"/>
    </location>
</feature>
<feature type="domain" description="B box-type" evidence="20">
    <location>
        <begin position="160"/>
        <end position="199"/>
    </location>
</feature>
<proteinExistence type="predicted"/>
<reference evidence="22 23" key="1">
    <citation type="submission" date="2017-10" db="EMBL/GenBank/DDBJ databases">
        <title>A new Pekin duck reference genome.</title>
        <authorList>
            <person name="Hou Z.-C."/>
            <person name="Zhou Z.-K."/>
            <person name="Zhu F."/>
            <person name="Hou S.-S."/>
        </authorList>
    </citation>
    <scope>NUCLEOTIDE SEQUENCE [LARGE SCALE GENOMIC DNA]</scope>
</reference>
<feature type="compositionally biased region" description="Basic and acidic residues" evidence="18">
    <location>
        <begin position="363"/>
        <end position="378"/>
    </location>
</feature>
<feature type="region of interest" description="Disordered" evidence="18">
    <location>
        <begin position="223"/>
        <end position="242"/>
    </location>
</feature>
<evidence type="ECO:0000256" key="15">
    <source>
        <dbReference type="ARBA" id="ARBA00023054"/>
    </source>
</evidence>
<keyword evidence="10" id="KW-0479">Metal-binding</keyword>
<dbReference type="SUPFAM" id="SSF57845">
    <property type="entry name" value="B-box zinc-binding domain"/>
    <property type="match status" value="1"/>
</dbReference>
<dbReference type="Gene3D" id="3.30.160.60">
    <property type="entry name" value="Classic Zinc Finger"/>
    <property type="match status" value="1"/>
</dbReference>
<comment type="catalytic activity">
    <reaction evidence="1">
        <text>S-ubiquitinyl-[E2 ubiquitin-conjugating enzyme]-L-cysteine + [acceptor protein]-L-lysine = [E2 ubiquitin-conjugating enzyme]-L-cysteine + N(6)-ubiquitinyl-[acceptor protein]-L-lysine.</text>
        <dbReference type="EC" id="2.3.2.27"/>
    </reaction>
</comment>
<dbReference type="SMART" id="SM00449">
    <property type="entry name" value="SPRY"/>
    <property type="match status" value="1"/>
</dbReference>
<keyword evidence="23" id="KW-1185">Reference proteome</keyword>
<dbReference type="SMART" id="SM00589">
    <property type="entry name" value="PRY"/>
    <property type="match status" value="1"/>
</dbReference>
<keyword evidence="8" id="KW-0399">Innate immunity</keyword>
<dbReference type="InterPro" id="IPR017907">
    <property type="entry name" value="Znf_RING_CS"/>
</dbReference>
<keyword evidence="7" id="KW-0597">Phosphoprotein</keyword>
<evidence type="ECO:0000259" key="19">
    <source>
        <dbReference type="PROSITE" id="PS50089"/>
    </source>
</evidence>
<dbReference type="AlphaFoldDB" id="A0A493TTB5"/>
<evidence type="ECO:0000256" key="16">
    <source>
        <dbReference type="ARBA" id="ARBA00023242"/>
    </source>
</evidence>